<evidence type="ECO:0000313" key="2">
    <source>
        <dbReference type="EMBL" id="JAD90589.1"/>
    </source>
</evidence>
<protein>
    <submittedName>
        <fullName evidence="2">Uncharacterized protein</fullName>
    </submittedName>
</protein>
<dbReference type="EMBL" id="GBRH01207306">
    <property type="protein sequence ID" value="JAD90589.1"/>
    <property type="molecule type" value="Transcribed_RNA"/>
</dbReference>
<accession>A0A0A9DPX2</accession>
<organism evidence="2">
    <name type="scientific">Arundo donax</name>
    <name type="common">Giant reed</name>
    <name type="synonym">Donax arundinaceus</name>
    <dbReference type="NCBI Taxonomy" id="35708"/>
    <lineage>
        <taxon>Eukaryota</taxon>
        <taxon>Viridiplantae</taxon>
        <taxon>Streptophyta</taxon>
        <taxon>Embryophyta</taxon>
        <taxon>Tracheophyta</taxon>
        <taxon>Spermatophyta</taxon>
        <taxon>Magnoliopsida</taxon>
        <taxon>Liliopsida</taxon>
        <taxon>Poales</taxon>
        <taxon>Poaceae</taxon>
        <taxon>PACMAD clade</taxon>
        <taxon>Arundinoideae</taxon>
        <taxon>Arundineae</taxon>
        <taxon>Arundo</taxon>
    </lineage>
</organism>
<name>A0A0A9DPX2_ARUDO</name>
<dbReference type="AlphaFoldDB" id="A0A0A9DPX2"/>
<keyword evidence="1" id="KW-1133">Transmembrane helix</keyword>
<reference evidence="2" key="1">
    <citation type="submission" date="2014-09" db="EMBL/GenBank/DDBJ databases">
        <authorList>
            <person name="Magalhaes I.L.F."/>
            <person name="Oliveira U."/>
            <person name="Santos F.R."/>
            <person name="Vidigal T.H.D.A."/>
            <person name="Brescovit A.D."/>
            <person name="Santos A.J."/>
        </authorList>
    </citation>
    <scope>NUCLEOTIDE SEQUENCE</scope>
    <source>
        <tissue evidence="2">Shoot tissue taken approximately 20 cm above the soil surface</tissue>
    </source>
</reference>
<sequence length="120" mass="13508">MSSKGAASTQSPYYMQYRTLLVLIFFVSNLWLITMSIGTTNVLDQSCSPVYDTTKSSLLDGGPRCNKENNFTDENAVWLCRNDTFGRDQENVVNITQANNSPIQLPGIVYNYFEMGLFVI</sequence>
<evidence type="ECO:0000256" key="1">
    <source>
        <dbReference type="SAM" id="Phobius"/>
    </source>
</evidence>
<feature type="transmembrane region" description="Helical" evidence="1">
    <location>
        <begin position="20"/>
        <end position="38"/>
    </location>
</feature>
<reference evidence="2" key="2">
    <citation type="journal article" date="2015" name="Data Brief">
        <title>Shoot transcriptome of the giant reed, Arundo donax.</title>
        <authorList>
            <person name="Barrero R.A."/>
            <person name="Guerrero F.D."/>
            <person name="Moolhuijzen P."/>
            <person name="Goolsby J.A."/>
            <person name="Tidwell J."/>
            <person name="Bellgard S.E."/>
            <person name="Bellgard M.I."/>
        </authorList>
    </citation>
    <scope>NUCLEOTIDE SEQUENCE</scope>
    <source>
        <tissue evidence="2">Shoot tissue taken approximately 20 cm above the soil surface</tissue>
    </source>
</reference>
<proteinExistence type="predicted"/>
<keyword evidence="1" id="KW-0472">Membrane</keyword>
<keyword evidence="1" id="KW-0812">Transmembrane</keyword>